<evidence type="ECO:0000256" key="1">
    <source>
        <dbReference type="SAM" id="MobiDB-lite"/>
    </source>
</evidence>
<organism evidence="2 3">
    <name type="scientific">Micromonospora craterilacus</name>
    <dbReference type="NCBI Taxonomy" id="1655439"/>
    <lineage>
        <taxon>Bacteria</taxon>
        <taxon>Bacillati</taxon>
        <taxon>Actinomycetota</taxon>
        <taxon>Actinomycetes</taxon>
        <taxon>Micromonosporales</taxon>
        <taxon>Micromonosporaceae</taxon>
        <taxon>Micromonospora</taxon>
    </lineage>
</organism>
<comment type="caution">
    <text evidence="2">The sequence shown here is derived from an EMBL/GenBank/DDBJ whole genome shotgun (WGS) entry which is preliminary data.</text>
</comment>
<dbReference type="Proteomes" id="UP000248924">
    <property type="component" value="Unassembled WGS sequence"/>
</dbReference>
<accession>A0A2W2EQL0</accession>
<feature type="compositionally biased region" description="Pro residues" evidence="1">
    <location>
        <begin position="27"/>
        <end position="43"/>
    </location>
</feature>
<feature type="non-terminal residue" evidence="2">
    <location>
        <position position="43"/>
    </location>
</feature>
<keyword evidence="3" id="KW-1185">Reference proteome</keyword>
<dbReference type="EMBL" id="POTY01000143">
    <property type="protein sequence ID" value="PZG14658.1"/>
    <property type="molecule type" value="Genomic_DNA"/>
</dbReference>
<reference evidence="2 3" key="1">
    <citation type="submission" date="2018-01" db="EMBL/GenBank/DDBJ databases">
        <title>Draft genome sequence of Jishengella sp. NA12.</title>
        <authorList>
            <person name="Sahin N."/>
            <person name="Ay H."/>
            <person name="Saygin H."/>
        </authorList>
    </citation>
    <scope>NUCLEOTIDE SEQUENCE [LARGE SCALE GENOMIC DNA]</scope>
    <source>
        <strain evidence="2 3">NA12</strain>
    </source>
</reference>
<feature type="region of interest" description="Disordered" evidence="1">
    <location>
        <begin position="1"/>
        <end position="43"/>
    </location>
</feature>
<protein>
    <submittedName>
        <fullName evidence="2">DUF4870 domain-containing protein</fullName>
    </submittedName>
</protein>
<sequence>MTEPPRPPDAGDEPTTPMSGSPGQAGYPPPGDYPPPGGAQPPP</sequence>
<evidence type="ECO:0000313" key="3">
    <source>
        <dbReference type="Proteomes" id="UP000248924"/>
    </source>
</evidence>
<gene>
    <name evidence="2" type="ORF">C1I95_21205</name>
</gene>
<proteinExistence type="predicted"/>
<evidence type="ECO:0000313" key="2">
    <source>
        <dbReference type="EMBL" id="PZG14658.1"/>
    </source>
</evidence>
<name>A0A2W2EQL0_9ACTN</name>
<dbReference type="AlphaFoldDB" id="A0A2W2EQL0"/>